<protein>
    <recommendedName>
        <fullName evidence="4">Lipoprotein</fullName>
    </recommendedName>
</protein>
<dbReference type="AlphaFoldDB" id="A0A096AZW5"/>
<organism evidence="2 3">
    <name type="scientific">Prevotella amnii DNF00058</name>
    <dbReference type="NCBI Taxonomy" id="1401066"/>
    <lineage>
        <taxon>Bacteria</taxon>
        <taxon>Pseudomonadati</taxon>
        <taxon>Bacteroidota</taxon>
        <taxon>Bacteroidia</taxon>
        <taxon>Bacteroidales</taxon>
        <taxon>Prevotellaceae</taxon>
        <taxon>Prevotella</taxon>
    </lineage>
</organism>
<reference evidence="2 3" key="1">
    <citation type="submission" date="2014-07" db="EMBL/GenBank/DDBJ databases">
        <authorList>
            <person name="McCorrison J."/>
            <person name="Sanka R."/>
            <person name="Torralba M."/>
            <person name="Gillis M."/>
            <person name="Haft D.H."/>
            <person name="Methe B."/>
            <person name="Sutton G."/>
            <person name="Nelson K.E."/>
        </authorList>
    </citation>
    <scope>NUCLEOTIDE SEQUENCE [LARGE SCALE GENOMIC DNA]</scope>
    <source>
        <strain evidence="2 3">DNF00058</strain>
    </source>
</reference>
<comment type="caution">
    <text evidence="2">The sequence shown here is derived from an EMBL/GenBank/DDBJ whole genome shotgun (WGS) entry which is preliminary data.</text>
</comment>
<evidence type="ECO:0000313" key="3">
    <source>
        <dbReference type="Proteomes" id="UP000029614"/>
    </source>
</evidence>
<evidence type="ECO:0000256" key="1">
    <source>
        <dbReference type="SAM" id="SignalP"/>
    </source>
</evidence>
<accession>A0A096AZW5</accession>
<dbReference type="PROSITE" id="PS51257">
    <property type="entry name" value="PROKAR_LIPOPROTEIN"/>
    <property type="match status" value="1"/>
</dbReference>
<evidence type="ECO:0000313" key="2">
    <source>
        <dbReference type="EMBL" id="KGF52345.1"/>
    </source>
</evidence>
<keyword evidence="3" id="KW-1185">Reference proteome</keyword>
<name>A0A096AZW5_9BACT</name>
<proteinExistence type="predicted"/>
<gene>
    <name evidence="2" type="ORF">HMPREF9302_04235</name>
</gene>
<feature type="signal peptide" evidence="1">
    <location>
        <begin position="1"/>
        <end position="24"/>
    </location>
</feature>
<dbReference type="EMBL" id="JRNU01000013">
    <property type="protein sequence ID" value="KGF52345.1"/>
    <property type="molecule type" value="Genomic_DNA"/>
</dbReference>
<feature type="chain" id="PRO_5001924305" description="Lipoprotein" evidence="1">
    <location>
        <begin position="25"/>
        <end position="849"/>
    </location>
</feature>
<evidence type="ECO:0008006" key="4">
    <source>
        <dbReference type="Google" id="ProtNLM"/>
    </source>
</evidence>
<sequence>MNKMQILLRQKTMVKTLGIMMALAVVNIMFSSCTDESIAGKTKVSNKVEGKESIELAQSTVSITADAGMQLPDVSKPIDPTIEPTSRAVSLNEKYMPLAEGSELKARVFIVKAPKDARKKIGRSDAIDPKDIILGAGELEWNIEQTMPGGGVRLYSAKKVTFHWLKGDGNVDIKKGEDWYICGIIGGEYNKEYDEARKTNPDKDMRKLAERLYYFYVDFDPNHSPKHNTIDSKGHIQVTAPFTTGWTKLDIKEDNKISLHQWNFKPMGTLLHFRIKRDEKLVPLEACRYTFASSQLTANGGFLMMPQTMFRTKDDDLKEDYTAGVDCEIRPWTNSIVGNFYWNYVYDMRPHFNNTSNQTGYEESKNAIAWGPAIYEYRYTFDANAMRKNNKTGYDDFYVWGMPVPHTEQVGTSQMTAERGGFMLGCKQKKGKKYDYANEWLYAAKERELKSGEYNIFDFKQKPGKAFLVELGVCRPRYSTMEGGKLKYPWANPLERLAVTNSRTESKGFHGDNLQHTNEKEVGYVSDWSVKGGQFKMRFIKKDRSYLPEGYHVPSSEDFGICFPNIIKSIYEIKLYKDLFKYSDIKSAPNPYYELYSPNEDDTREPISDAGGNDAYREDKFWQTRPLFYGYYMHNPNNPLEFYAIRFCGDNKEASKIENRNRSIIGNRYRCVYRWRVLDAGGDNNLSSDNRGMRIVVQSRWIGHANVSVKDIIDERWWGQCSTQNPLYKADCYRVLPAVGYPYSISKKIWSITFFTRVHNKYYVGQGIRDDESGNNTMYYRVYNREGITRKFWLNNTQHYGVRLVTDIDTYEFGPLAPRNYQKDMKESVLIHRPEDDGKSDWTYPVKKK</sequence>
<keyword evidence="1" id="KW-0732">Signal</keyword>
<dbReference type="Proteomes" id="UP000029614">
    <property type="component" value="Unassembled WGS sequence"/>
</dbReference>